<organism evidence="1 2">
    <name type="scientific">Exocentrus adspersus</name>
    <dbReference type="NCBI Taxonomy" id="1586481"/>
    <lineage>
        <taxon>Eukaryota</taxon>
        <taxon>Metazoa</taxon>
        <taxon>Ecdysozoa</taxon>
        <taxon>Arthropoda</taxon>
        <taxon>Hexapoda</taxon>
        <taxon>Insecta</taxon>
        <taxon>Pterygota</taxon>
        <taxon>Neoptera</taxon>
        <taxon>Endopterygota</taxon>
        <taxon>Coleoptera</taxon>
        <taxon>Polyphaga</taxon>
        <taxon>Cucujiformia</taxon>
        <taxon>Chrysomeloidea</taxon>
        <taxon>Cerambycidae</taxon>
        <taxon>Lamiinae</taxon>
        <taxon>Acanthocinini</taxon>
        <taxon>Exocentrus</taxon>
    </lineage>
</organism>
<evidence type="ECO:0000313" key="2">
    <source>
        <dbReference type="Proteomes" id="UP001159042"/>
    </source>
</evidence>
<sequence length="239" mass="24656">MQISSCIGRPLWARFLPAHGQMLAIITKKQSLKINLHECIVFLLCYLSTISAGTIPATVKVLEGSSSKPAIADPDATSISSGAVVATEKKDQPEVPEVAARLSDPVPVPATLPELASEQLLPEASPITPAEALPAAVAPEVLPAGIVPAPSLPPTPVLLDSSQKPVVQPQPAQPVGRSVIYPAPLVPAAPVITAYSPIVTPLVQAVVAQNSLDAVVAAPSKTLVAAPAVYTQGVHGFYY</sequence>
<dbReference type="AlphaFoldDB" id="A0AAV8WCD0"/>
<comment type="caution">
    <text evidence="1">The sequence shown here is derived from an EMBL/GenBank/DDBJ whole genome shotgun (WGS) entry which is preliminary data.</text>
</comment>
<dbReference type="EMBL" id="JANEYG010000003">
    <property type="protein sequence ID" value="KAJ8924263.1"/>
    <property type="molecule type" value="Genomic_DNA"/>
</dbReference>
<proteinExistence type="predicted"/>
<evidence type="ECO:0000313" key="1">
    <source>
        <dbReference type="EMBL" id="KAJ8924263.1"/>
    </source>
</evidence>
<evidence type="ECO:0008006" key="3">
    <source>
        <dbReference type="Google" id="ProtNLM"/>
    </source>
</evidence>
<accession>A0AAV8WCD0</accession>
<name>A0AAV8WCD0_9CUCU</name>
<keyword evidence="2" id="KW-1185">Reference proteome</keyword>
<protein>
    <recommendedName>
        <fullName evidence="3">Calphotin-like</fullName>
    </recommendedName>
</protein>
<reference evidence="1 2" key="1">
    <citation type="journal article" date="2023" name="Insect Mol. Biol.">
        <title>Genome sequencing provides insights into the evolution of gene families encoding plant cell wall-degrading enzymes in longhorned beetles.</title>
        <authorList>
            <person name="Shin N.R."/>
            <person name="Okamura Y."/>
            <person name="Kirsch R."/>
            <person name="Pauchet Y."/>
        </authorList>
    </citation>
    <scope>NUCLEOTIDE SEQUENCE [LARGE SCALE GENOMIC DNA]</scope>
    <source>
        <strain evidence="1">EAD_L_NR</strain>
    </source>
</reference>
<dbReference type="Proteomes" id="UP001159042">
    <property type="component" value="Unassembled WGS sequence"/>
</dbReference>
<gene>
    <name evidence="1" type="ORF">NQ315_007055</name>
</gene>